<dbReference type="AlphaFoldDB" id="A0A0N4Y0I9"/>
<protein>
    <submittedName>
        <fullName evidence="4">Transmembrane protein</fullName>
    </submittedName>
</protein>
<sequence>MANWFPSTDGVVDVQRVRAPRRLKKNIITWFFFHGFPAAIVVVVRPLCTTIEIDGELFEPAKVQPEYWPSADEKQLFDDSFPAERHTRSTGYRCQITKKVIAKVPNHML</sequence>
<reference evidence="2 3" key="2">
    <citation type="submission" date="2018-11" db="EMBL/GenBank/DDBJ databases">
        <authorList>
            <consortium name="Pathogen Informatics"/>
        </authorList>
    </citation>
    <scope>NUCLEOTIDE SEQUENCE [LARGE SCALE GENOMIC DNA]</scope>
</reference>
<name>A0A0N4Y0I9_NIPBR</name>
<keyword evidence="1" id="KW-1133">Transmembrane helix</keyword>
<proteinExistence type="predicted"/>
<organism evidence="4">
    <name type="scientific">Nippostrongylus brasiliensis</name>
    <name type="common">Rat hookworm</name>
    <dbReference type="NCBI Taxonomy" id="27835"/>
    <lineage>
        <taxon>Eukaryota</taxon>
        <taxon>Metazoa</taxon>
        <taxon>Ecdysozoa</taxon>
        <taxon>Nematoda</taxon>
        <taxon>Chromadorea</taxon>
        <taxon>Rhabditida</taxon>
        <taxon>Rhabditina</taxon>
        <taxon>Rhabditomorpha</taxon>
        <taxon>Strongyloidea</taxon>
        <taxon>Heligmosomidae</taxon>
        <taxon>Nippostrongylus</taxon>
    </lineage>
</organism>
<gene>
    <name evidence="2" type="ORF">NBR_LOCUS9046</name>
</gene>
<evidence type="ECO:0000313" key="2">
    <source>
        <dbReference type="EMBL" id="VDL72635.1"/>
    </source>
</evidence>
<keyword evidence="1" id="KW-0472">Membrane</keyword>
<accession>A0A0N4Y0I9</accession>
<evidence type="ECO:0000256" key="1">
    <source>
        <dbReference type="SAM" id="Phobius"/>
    </source>
</evidence>
<dbReference type="WBParaSite" id="NBR_0000904501-mRNA-1">
    <property type="protein sequence ID" value="NBR_0000904501-mRNA-1"/>
    <property type="gene ID" value="NBR_0000904501"/>
</dbReference>
<feature type="transmembrane region" description="Helical" evidence="1">
    <location>
        <begin position="27"/>
        <end position="47"/>
    </location>
</feature>
<evidence type="ECO:0000313" key="3">
    <source>
        <dbReference type="Proteomes" id="UP000271162"/>
    </source>
</evidence>
<keyword evidence="1" id="KW-0812">Transmembrane</keyword>
<dbReference type="EMBL" id="UYSL01020083">
    <property type="protein sequence ID" value="VDL72635.1"/>
    <property type="molecule type" value="Genomic_DNA"/>
</dbReference>
<dbReference type="Proteomes" id="UP000271162">
    <property type="component" value="Unassembled WGS sequence"/>
</dbReference>
<evidence type="ECO:0000313" key="4">
    <source>
        <dbReference type="WBParaSite" id="NBR_0000904501-mRNA-1"/>
    </source>
</evidence>
<reference evidence="4" key="1">
    <citation type="submission" date="2017-02" db="UniProtKB">
        <authorList>
            <consortium name="WormBaseParasite"/>
        </authorList>
    </citation>
    <scope>IDENTIFICATION</scope>
</reference>
<keyword evidence="3" id="KW-1185">Reference proteome</keyword>